<dbReference type="OrthoDB" id="206201at2759"/>
<evidence type="ECO:0000259" key="8">
    <source>
        <dbReference type="Pfam" id="PF00082"/>
    </source>
</evidence>
<keyword evidence="4 7" id="KW-0378">Hydrolase</keyword>
<dbReference type="Pfam" id="PF00082">
    <property type="entry name" value="Peptidase_S8"/>
    <property type="match status" value="1"/>
</dbReference>
<dbReference type="InterPro" id="IPR034197">
    <property type="entry name" value="Peptidases_S8_3"/>
</dbReference>
<dbReference type="PROSITE" id="PS51892">
    <property type="entry name" value="SUBTILASE"/>
    <property type="match status" value="1"/>
</dbReference>
<dbReference type="GO" id="GO:0004252">
    <property type="term" value="F:serine-type endopeptidase activity"/>
    <property type="evidence" value="ECO:0007669"/>
    <property type="project" value="UniProtKB-UniRule"/>
</dbReference>
<dbReference type="PANTHER" id="PTHR10795">
    <property type="entry name" value="PROPROTEIN CONVERTASE SUBTILISIN/KEXIN"/>
    <property type="match status" value="1"/>
</dbReference>
<sequence>MGQKQHEDSSITTRVHHQMLSSFLGSKEAAKTSMLYSYKHGFSGFAAMLTKSQAELIAELPGVMQVIPNRIHKLHTTRSWDFLGVPSHYPGNLLSESNMGAETIIGVIDSETNWCPRFIKGTKYGTNKNISRPENTEFLSPRDGIGHGTHTASTAAGRFVKNASYGGLAAGVARGGATFSRLAVYKVCWAFDDGGCSDADMLKAFDMAIYDGVDILSVSIGIQIPLFSYMSPNDAISIGSFHATARGITVVCSAGNDGPFSQTIVNTAPWLITVAATTIDRAFTTSIILGNNHTLLGQSMDFRGREGGFTGLVYSERIAVDSLDDESKGCKRGSLNATLAAGKVVLCFSVADEPDIGGASIAVSEAGGVGLIYAQFRDNLLSSCKLIPCIQVDYEIGTEILSYIRKARSPLVKLKHPRTVVGKWVSPRVAYFSSRGPSSLSPTILKPDIGAPGVNILAAYPPTPSSNGFRIFSGTSMACPHVAGIAALIKSLHQNWSPAAIKSALITTAASQTATDTAHIIAEGATRKQADPFDIGGGHVDPNRAANPGLIYNMSTEDYVHFLCSMGYSSSAITNLTMREISCTKKKNLGLDLNLPSISIPKLRRAVTVSRTVTNVGPTNSVYKVLVQSPHGIRMTVNPRTLFFNSTSVDLTFQVKFSSTQKVHGDYSFGSLTWTDGQHFVKSSIVVRAIKFESYADM</sequence>
<dbReference type="FunFam" id="3.50.30.30:FF:000005">
    <property type="entry name" value="subtilisin-like protease SBT1.5"/>
    <property type="match status" value="1"/>
</dbReference>
<dbReference type="InterPro" id="IPR015500">
    <property type="entry name" value="Peptidase_S8_subtilisin-rel"/>
</dbReference>
<evidence type="ECO:0000313" key="11">
    <source>
        <dbReference type="EMBL" id="PIA49867.1"/>
    </source>
</evidence>
<dbReference type="FunFam" id="3.30.70.80:FF:000002">
    <property type="entry name" value="Subtilisin-like protease SBT5.3"/>
    <property type="match status" value="1"/>
</dbReference>
<name>A0A2G5E2V9_AQUCA</name>
<dbReference type="STRING" id="218851.A0A2G5E2V9"/>
<keyword evidence="5 7" id="KW-0720">Serine protease</keyword>
<proteinExistence type="inferred from homology"/>
<protein>
    <submittedName>
        <fullName evidence="11">Uncharacterized protein</fullName>
    </submittedName>
</protein>
<dbReference type="InterPro" id="IPR037045">
    <property type="entry name" value="S8pro/Inhibitor_I9_sf"/>
</dbReference>
<keyword evidence="2 7" id="KW-0645">Protease</keyword>
<keyword evidence="3" id="KW-0732">Signal</keyword>
<dbReference type="InterPro" id="IPR036852">
    <property type="entry name" value="Peptidase_S8/S53_dom_sf"/>
</dbReference>
<evidence type="ECO:0000256" key="5">
    <source>
        <dbReference type="ARBA" id="ARBA00022825"/>
    </source>
</evidence>
<feature type="active site" description="Charge relay system" evidence="6 7">
    <location>
        <position position="109"/>
    </location>
</feature>
<dbReference type="InParanoid" id="A0A2G5E2V9"/>
<dbReference type="Pfam" id="PF05922">
    <property type="entry name" value="Inhibitor_I9"/>
    <property type="match status" value="1"/>
</dbReference>
<evidence type="ECO:0000313" key="12">
    <source>
        <dbReference type="Proteomes" id="UP000230069"/>
    </source>
</evidence>
<dbReference type="PROSITE" id="PS00138">
    <property type="entry name" value="SUBTILASE_SER"/>
    <property type="match status" value="1"/>
</dbReference>
<feature type="active site" description="Charge relay system" evidence="6 7">
    <location>
        <position position="147"/>
    </location>
</feature>
<evidence type="ECO:0000259" key="9">
    <source>
        <dbReference type="Pfam" id="PF05922"/>
    </source>
</evidence>
<evidence type="ECO:0000256" key="4">
    <source>
        <dbReference type="ARBA" id="ARBA00022801"/>
    </source>
</evidence>
<dbReference type="PRINTS" id="PR00723">
    <property type="entry name" value="SUBTILISIN"/>
</dbReference>
<evidence type="ECO:0000256" key="6">
    <source>
        <dbReference type="PIRSR" id="PIRSR615500-1"/>
    </source>
</evidence>
<dbReference type="InterPro" id="IPR010259">
    <property type="entry name" value="S8pro/Inhibitor_I9"/>
</dbReference>
<keyword evidence="12" id="KW-1185">Reference proteome</keyword>
<dbReference type="Proteomes" id="UP000230069">
    <property type="component" value="Unassembled WGS sequence"/>
</dbReference>
<evidence type="ECO:0000256" key="1">
    <source>
        <dbReference type="ARBA" id="ARBA00011073"/>
    </source>
</evidence>
<accession>A0A2G5E2V9</accession>
<feature type="active site" description="Charge relay system" evidence="6 7">
    <location>
        <position position="476"/>
    </location>
</feature>
<evidence type="ECO:0000259" key="10">
    <source>
        <dbReference type="Pfam" id="PF17766"/>
    </source>
</evidence>
<dbReference type="Gene3D" id="3.50.30.30">
    <property type="match status" value="1"/>
</dbReference>
<comment type="similarity">
    <text evidence="1 7">Belongs to the peptidase S8 family.</text>
</comment>
<dbReference type="GO" id="GO:0006508">
    <property type="term" value="P:proteolysis"/>
    <property type="evidence" value="ECO:0007669"/>
    <property type="project" value="UniProtKB-KW"/>
</dbReference>
<dbReference type="CDD" id="cd04852">
    <property type="entry name" value="Peptidases_S8_3"/>
    <property type="match status" value="1"/>
</dbReference>
<dbReference type="CDD" id="cd02120">
    <property type="entry name" value="PA_subtilisin_like"/>
    <property type="match status" value="1"/>
</dbReference>
<dbReference type="Gene3D" id="3.40.50.200">
    <property type="entry name" value="Peptidase S8/S53 domain"/>
    <property type="match status" value="1"/>
</dbReference>
<evidence type="ECO:0000256" key="7">
    <source>
        <dbReference type="PROSITE-ProRule" id="PRU01240"/>
    </source>
</evidence>
<dbReference type="InterPro" id="IPR045051">
    <property type="entry name" value="SBT"/>
</dbReference>
<dbReference type="EMBL" id="KZ305030">
    <property type="protein sequence ID" value="PIA49867.1"/>
    <property type="molecule type" value="Genomic_DNA"/>
</dbReference>
<dbReference type="InterPro" id="IPR000209">
    <property type="entry name" value="Peptidase_S8/S53_dom"/>
</dbReference>
<evidence type="ECO:0000256" key="3">
    <source>
        <dbReference type="ARBA" id="ARBA00022729"/>
    </source>
</evidence>
<organism evidence="11 12">
    <name type="scientific">Aquilegia coerulea</name>
    <name type="common">Rocky mountain columbine</name>
    <dbReference type="NCBI Taxonomy" id="218851"/>
    <lineage>
        <taxon>Eukaryota</taxon>
        <taxon>Viridiplantae</taxon>
        <taxon>Streptophyta</taxon>
        <taxon>Embryophyta</taxon>
        <taxon>Tracheophyta</taxon>
        <taxon>Spermatophyta</taxon>
        <taxon>Magnoliopsida</taxon>
        <taxon>Ranunculales</taxon>
        <taxon>Ranunculaceae</taxon>
        <taxon>Thalictroideae</taxon>
        <taxon>Aquilegia</taxon>
    </lineage>
</organism>
<dbReference type="FunCoup" id="A0A2G5E2V9">
    <property type="interactions" value="355"/>
</dbReference>
<dbReference type="Gene3D" id="2.60.40.2310">
    <property type="match status" value="1"/>
</dbReference>
<dbReference type="Pfam" id="PF17766">
    <property type="entry name" value="fn3_6"/>
    <property type="match status" value="1"/>
</dbReference>
<evidence type="ECO:0000256" key="2">
    <source>
        <dbReference type="ARBA" id="ARBA00022670"/>
    </source>
</evidence>
<dbReference type="AlphaFoldDB" id="A0A2G5E2V9"/>
<dbReference type="FunFam" id="2.60.40.2310:FF:000001">
    <property type="entry name" value="Subtilisin-like protease SBT1.5"/>
    <property type="match status" value="1"/>
</dbReference>
<feature type="domain" description="Peptidase S8/S53" evidence="8">
    <location>
        <begin position="100"/>
        <end position="512"/>
    </location>
</feature>
<dbReference type="InterPro" id="IPR041469">
    <property type="entry name" value="Subtilisin-like_FN3"/>
</dbReference>
<dbReference type="InterPro" id="IPR023828">
    <property type="entry name" value="Peptidase_S8_Ser-AS"/>
</dbReference>
<dbReference type="SUPFAM" id="SSF52743">
    <property type="entry name" value="Subtilisin-like"/>
    <property type="match status" value="1"/>
</dbReference>
<dbReference type="Gene3D" id="3.30.70.80">
    <property type="entry name" value="Peptidase S8 propeptide/proteinase inhibitor I9"/>
    <property type="match status" value="1"/>
</dbReference>
<gene>
    <name evidence="11" type="ORF">AQUCO_01300542v1</name>
</gene>
<reference evidence="11 12" key="1">
    <citation type="submission" date="2017-09" db="EMBL/GenBank/DDBJ databases">
        <title>WGS assembly of Aquilegia coerulea Goldsmith.</title>
        <authorList>
            <person name="Hodges S."/>
            <person name="Kramer E."/>
            <person name="Nordborg M."/>
            <person name="Tomkins J."/>
            <person name="Borevitz J."/>
            <person name="Derieg N."/>
            <person name="Yan J."/>
            <person name="Mihaltcheva S."/>
            <person name="Hayes R.D."/>
            <person name="Rokhsar D."/>
        </authorList>
    </citation>
    <scope>NUCLEOTIDE SEQUENCE [LARGE SCALE GENOMIC DNA]</scope>
    <source>
        <strain evidence="12">cv. Goldsmith</strain>
    </source>
</reference>
<feature type="domain" description="Inhibitor I9" evidence="9">
    <location>
        <begin position="4"/>
        <end position="75"/>
    </location>
</feature>
<feature type="domain" description="Subtilisin-like protease fibronectin type-III" evidence="10">
    <location>
        <begin position="592"/>
        <end position="687"/>
    </location>
</feature>